<dbReference type="OrthoDB" id="5835829at2759"/>
<name>A0A8K0WYX7_9PEZI</name>
<keyword evidence="1" id="KW-0328">Glycosyltransferase</keyword>
<dbReference type="PANTHER" id="PTHR48043:SF145">
    <property type="entry name" value="FI06409P-RELATED"/>
    <property type="match status" value="1"/>
</dbReference>
<organism evidence="3 4">
    <name type="scientific">Plectosphaerella cucumerina</name>
    <dbReference type="NCBI Taxonomy" id="40658"/>
    <lineage>
        <taxon>Eukaryota</taxon>
        <taxon>Fungi</taxon>
        <taxon>Dikarya</taxon>
        <taxon>Ascomycota</taxon>
        <taxon>Pezizomycotina</taxon>
        <taxon>Sordariomycetes</taxon>
        <taxon>Hypocreomycetidae</taxon>
        <taxon>Glomerellales</taxon>
        <taxon>Plectosphaerellaceae</taxon>
        <taxon>Plectosphaerella</taxon>
    </lineage>
</organism>
<proteinExistence type="predicted"/>
<gene>
    <name evidence="3" type="ORF">B0T11DRAFT_141216</name>
</gene>
<evidence type="ECO:0000256" key="1">
    <source>
        <dbReference type="ARBA" id="ARBA00022676"/>
    </source>
</evidence>
<keyword evidence="4" id="KW-1185">Reference proteome</keyword>
<dbReference type="SUPFAM" id="SSF53756">
    <property type="entry name" value="UDP-Glycosyltransferase/glycogen phosphorylase"/>
    <property type="match status" value="1"/>
</dbReference>
<dbReference type="EMBL" id="JAGPXD010000007">
    <property type="protein sequence ID" value="KAH7347342.1"/>
    <property type="molecule type" value="Genomic_DNA"/>
</dbReference>
<dbReference type="InterPro" id="IPR050271">
    <property type="entry name" value="UDP-glycosyltransferase"/>
</dbReference>
<evidence type="ECO:0000256" key="2">
    <source>
        <dbReference type="ARBA" id="ARBA00022679"/>
    </source>
</evidence>
<dbReference type="GO" id="GO:0008194">
    <property type="term" value="F:UDP-glycosyltransferase activity"/>
    <property type="evidence" value="ECO:0007669"/>
    <property type="project" value="TreeGrafter"/>
</dbReference>
<accession>A0A8K0WYX7</accession>
<keyword evidence="2 3" id="KW-0808">Transferase</keyword>
<comment type="caution">
    <text evidence="3">The sequence shown here is derived from an EMBL/GenBank/DDBJ whole genome shotgun (WGS) entry which is preliminary data.</text>
</comment>
<dbReference type="Proteomes" id="UP000813385">
    <property type="component" value="Unassembled WGS sequence"/>
</dbReference>
<protein>
    <submittedName>
        <fullName evidence="3">UDP-glucoronosyl and UDP-glucosyl transferase</fullName>
    </submittedName>
</protein>
<dbReference type="PANTHER" id="PTHR48043">
    <property type="entry name" value="EG:EG0003.4 PROTEIN-RELATED"/>
    <property type="match status" value="1"/>
</dbReference>
<dbReference type="AlphaFoldDB" id="A0A8K0WYX7"/>
<reference evidence="3" key="1">
    <citation type="journal article" date="2021" name="Nat. Commun.">
        <title>Genetic determinants of endophytism in the Arabidopsis root mycobiome.</title>
        <authorList>
            <person name="Mesny F."/>
            <person name="Miyauchi S."/>
            <person name="Thiergart T."/>
            <person name="Pickel B."/>
            <person name="Atanasova L."/>
            <person name="Karlsson M."/>
            <person name="Huettel B."/>
            <person name="Barry K.W."/>
            <person name="Haridas S."/>
            <person name="Chen C."/>
            <person name="Bauer D."/>
            <person name="Andreopoulos W."/>
            <person name="Pangilinan J."/>
            <person name="LaButti K."/>
            <person name="Riley R."/>
            <person name="Lipzen A."/>
            <person name="Clum A."/>
            <person name="Drula E."/>
            <person name="Henrissat B."/>
            <person name="Kohler A."/>
            <person name="Grigoriev I.V."/>
            <person name="Martin F.M."/>
            <person name="Hacquard S."/>
        </authorList>
    </citation>
    <scope>NUCLEOTIDE SEQUENCE</scope>
    <source>
        <strain evidence="3">MPI-CAGE-AT-0016</strain>
    </source>
</reference>
<sequence>MADPRSILFMTCSERGQSNVFIAVIQELAQLDPTVDLHLCSFAPLAKSAASLDRPPVFHELPGPPVVDLLFTSPDFLQQAALHPTAWNAHESTRVLPRVACPWNPEQMSRIVLQMQATIKEVQPDLIVIDNLFAPAITVCAAQKDIQWIVLSPNSYREFATAFQPGLQVLYKYPATRSLIPYPVPWYLIPSCVYQLLLYVFSAQNEWTKAHIKNMRENHGIDFADIFYIPQLLNPHPGFKILCPSLPETDFPFEIIPPHIVGCGPIVLPAPPVDEVDPDLAAWLAKRPTIFVALGTHAAYSDDEAAELGASLRRVLEEARRKGKDLQVLWKLKRTENKAEGLAKIHAAIGEEFLDLVRITPWLEADPIAILKTGSIVCSVSHGGANSSWEALATGVPQIILPTWYDTYDIGARIEHLGIGRIGSHKAAPRCAADELGPVLIDVVYGEAGDAMREKVKHLAAVCRAKGEGRTVAAQAILAEVKRSKA</sequence>
<evidence type="ECO:0000313" key="3">
    <source>
        <dbReference type="EMBL" id="KAH7347342.1"/>
    </source>
</evidence>
<evidence type="ECO:0000313" key="4">
    <source>
        <dbReference type="Proteomes" id="UP000813385"/>
    </source>
</evidence>
<dbReference type="Gene3D" id="3.40.50.2000">
    <property type="entry name" value="Glycogen Phosphorylase B"/>
    <property type="match status" value="2"/>
</dbReference>